<dbReference type="InterPro" id="IPR011249">
    <property type="entry name" value="Metalloenz_LuxS/M16"/>
</dbReference>
<keyword evidence="2" id="KW-0645">Protease</keyword>
<dbReference type="SUPFAM" id="SSF63411">
    <property type="entry name" value="LuxS/MPP-like metallohydrolase"/>
    <property type="match status" value="2"/>
</dbReference>
<proteinExistence type="inferred from homology"/>
<keyword evidence="5" id="KW-0482">Metalloprotease</keyword>
<name>A0ABW6UX05_9ACTN</name>
<evidence type="ECO:0000259" key="7">
    <source>
        <dbReference type="Pfam" id="PF05193"/>
    </source>
</evidence>
<gene>
    <name evidence="8" type="ORF">ACFY1D_35050</name>
</gene>
<evidence type="ECO:0000313" key="8">
    <source>
        <dbReference type="EMBL" id="MFF4526610.1"/>
    </source>
</evidence>
<sequence>MTETAAGEIVEERLDNGLRVLVTENPTVDAVAVNLWYGVGSRDESTGRTGLAHLFEHLMFQGSQNVAAGEHMALLESFGADLNATTSFDRTNYFQTVPTRAFELALWLEADRMGGLPDALDQKNLDSQRDVVRNERRERMDNQPYGDAFERMQALLFPVGHGYHHMPIGSMEDLAAASLDDVRAFFHQHYAPANAVLTIAGNVRTREALDKAALYFDAVDAGDRWHRGQTADLPALEPLDQQIRADVSSRVPADALWCGWRIPADGTEDFDAAVIALRILGGGASSRLVERLTRRSRLAQSINAFPNDLTGGTAVAMLVVAAQQDASVAEIETILDAELERFATEGPNEAEFAAALAQAEREWLESTATLAGLADEVSRAACLFGTADRVSEAVARIRAVTPEHVRSVTQTWLRPHQRAQLIYRKEQS</sequence>
<evidence type="ECO:0000256" key="3">
    <source>
        <dbReference type="ARBA" id="ARBA00022801"/>
    </source>
</evidence>
<evidence type="ECO:0000256" key="4">
    <source>
        <dbReference type="ARBA" id="ARBA00022833"/>
    </source>
</evidence>
<dbReference type="Gene3D" id="3.30.830.10">
    <property type="entry name" value="Metalloenzyme, LuxS/M16 peptidase-like"/>
    <property type="match status" value="2"/>
</dbReference>
<keyword evidence="4" id="KW-0862">Zinc</keyword>
<accession>A0ABW6UX05</accession>
<dbReference type="InterPro" id="IPR007863">
    <property type="entry name" value="Peptidase_M16_C"/>
</dbReference>
<dbReference type="RefSeq" id="WP_387892111.1">
    <property type="nucleotide sequence ID" value="NZ_JBIAWJ010000027.1"/>
</dbReference>
<dbReference type="Pfam" id="PF05193">
    <property type="entry name" value="Peptidase_M16_C"/>
    <property type="match status" value="1"/>
</dbReference>
<dbReference type="PANTHER" id="PTHR43690">
    <property type="entry name" value="NARDILYSIN"/>
    <property type="match status" value="1"/>
</dbReference>
<dbReference type="EMBL" id="JBIAWJ010000027">
    <property type="protein sequence ID" value="MFF4526610.1"/>
    <property type="molecule type" value="Genomic_DNA"/>
</dbReference>
<evidence type="ECO:0000256" key="5">
    <source>
        <dbReference type="ARBA" id="ARBA00023049"/>
    </source>
</evidence>
<feature type="domain" description="Peptidase M16 N-terminal" evidence="6">
    <location>
        <begin position="19"/>
        <end position="142"/>
    </location>
</feature>
<evidence type="ECO:0000259" key="6">
    <source>
        <dbReference type="Pfam" id="PF00675"/>
    </source>
</evidence>
<dbReference type="Pfam" id="PF00675">
    <property type="entry name" value="Peptidase_M16"/>
    <property type="match status" value="1"/>
</dbReference>
<evidence type="ECO:0000256" key="2">
    <source>
        <dbReference type="ARBA" id="ARBA00022670"/>
    </source>
</evidence>
<protein>
    <submittedName>
        <fullName evidence="8">M16 family metallopeptidase</fullName>
    </submittedName>
</protein>
<evidence type="ECO:0000256" key="1">
    <source>
        <dbReference type="ARBA" id="ARBA00007261"/>
    </source>
</evidence>
<keyword evidence="9" id="KW-1185">Reference proteome</keyword>
<keyword evidence="3" id="KW-0378">Hydrolase</keyword>
<feature type="domain" description="Peptidase M16 C-terminal" evidence="7">
    <location>
        <begin position="178"/>
        <end position="358"/>
    </location>
</feature>
<organism evidence="8 9">
    <name type="scientific">Streptomyces bluensis</name>
    <dbReference type="NCBI Taxonomy" id="33897"/>
    <lineage>
        <taxon>Bacteria</taxon>
        <taxon>Bacillati</taxon>
        <taxon>Actinomycetota</taxon>
        <taxon>Actinomycetes</taxon>
        <taxon>Kitasatosporales</taxon>
        <taxon>Streptomycetaceae</taxon>
        <taxon>Streptomyces</taxon>
    </lineage>
</organism>
<comment type="caution">
    <text evidence="8">The sequence shown here is derived from an EMBL/GenBank/DDBJ whole genome shotgun (WGS) entry which is preliminary data.</text>
</comment>
<dbReference type="InterPro" id="IPR011765">
    <property type="entry name" value="Pept_M16_N"/>
</dbReference>
<evidence type="ECO:0000313" key="9">
    <source>
        <dbReference type="Proteomes" id="UP001602058"/>
    </source>
</evidence>
<dbReference type="PANTHER" id="PTHR43690:SF17">
    <property type="entry name" value="PROTEIN YHJJ"/>
    <property type="match status" value="1"/>
</dbReference>
<reference evidence="8 9" key="1">
    <citation type="submission" date="2024-10" db="EMBL/GenBank/DDBJ databases">
        <title>The Natural Products Discovery Center: Release of the First 8490 Sequenced Strains for Exploring Actinobacteria Biosynthetic Diversity.</title>
        <authorList>
            <person name="Kalkreuter E."/>
            <person name="Kautsar S.A."/>
            <person name="Yang D."/>
            <person name="Bader C.D."/>
            <person name="Teijaro C.N."/>
            <person name="Fluegel L."/>
            <person name="Davis C.M."/>
            <person name="Simpson J.R."/>
            <person name="Lauterbach L."/>
            <person name="Steele A.D."/>
            <person name="Gui C."/>
            <person name="Meng S."/>
            <person name="Li G."/>
            <person name="Viehrig K."/>
            <person name="Ye F."/>
            <person name="Su P."/>
            <person name="Kiefer A.F."/>
            <person name="Nichols A."/>
            <person name="Cepeda A.J."/>
            <person name="Yan W."/>
            <person name="Fan B."/>
            <person name="Jiang Y."/>
            <person name="Adhikari A."/>
            <person name="Zheng C.-J."/>
            <person name="Schuster L."/>
            <person name="Cowan T.M."/>
            <person name="Smanski M.J."/>
            <person name="Chevrette M.G."/>
            <person name="De Carvalho L.P.S."/>
            <person name="Shen B."/>
        </authorList>
    </citation>
    <scope>NUCLEOTIDE SEQUENCE [LARGE SCALE GENOMIC DNA]</scope>
    <source>
        <strain evidence="8 9">NPDC001390</strain>
    </source>
</reference>
<comment type="similarity">
    <text evidence="1">Belongs to the peptidase M16 family.</text>
</comment>
<dbReference type="InterPro" id="IPR050626">
    <property type="entry name" value="Peptidase_M16"/>
</dbReference>
<dbReference type="Proteomes" id="UP001602058">
    <property type="component" value="Unassembled WGS sequence"/>
</dbReference>